<keyword evidence="3" id="KW-1185">Reference proteome</keyword>
<evidence type="ECO:0000256" key="1">
    <source>
        <dbReference type="SAM" id="MobiDB-lite"/>
    </source>
</evidence>
<feature type="region of interest" description="Disordered" evidence="1">
    <location>
        <begin position="17"/>
        <end position="78"/>
    </location>
</feature>
<organism evidence="2 3">
    <name type="scientific">Athelia psychrophila</name>
    <dbReference type="NCBI Taxonomy" id="1759441"/>
    <lineage>
        <taxon>Eukaryota</taxon>
        <taxon>Fungi</taxon>
        <taxon>Dikarya</taxon>
        <taxon>Basidiomycota</taxon>
        <taxon>Agaricomycotina</taxon>
        <taxon>Agaricomycetes</taxon>
        <taxon>Agaricomycetidae</taxon>
        <taxon>Atheliales</taxon>
        <taxon>Atheliaceae</taxon>
        <taxon>Athelia</taxon>
    </lineage>
</organism>
<sequence>MDLSQLVHGPALQYSRNSRSITPLTPYDLDSRNDSSSSVPSSPMLVTPFASSSPPGQTYFPRSRRMSSQTAASDYSEPYEDISPAWGLHSHPNMGRPIKALYATMPPRHHAYSSEGPSWASEIDDERVGGSQEYTAPDSTDDEDDAENTCHSRFALSSERGRWKSSPIPIKTYSRALPMTSSSAIIPSPKRGTKRNCVRKVIDKSDSRKTVEKPTFPVAEANAPSTSAPRTPTRAARMSSPLPPSSPPMSPESVAQAMPEDEIDYTTEEDMLIDDDELPHLPSSQISKTKISSLLNPLTDLSDSEDEPDDDSSLIPPIATLDFSSAFAQSISRLSSPTYSRRQTPIPEATAPACIVPMPTPEATPAPPELAVEVAKREPTPMLSISTPISEIEIETAQPTVDVKLVSEPPAEKQPLENKLNTLNTPHAAPEQAMVGTPSSHVPTAAVVPALDMLAVEVEEMEVKVDSEPLTLLDLCSAESPVEFPVICSPPAVEASLVHQDLPESSVESLVISSPPVVEALLVHQDLPVTSPSPPAPTISIPSSSPLSECQALSRASTPLPSLPSCEILAVAVAELEAAIETPLACPMERPASPMIVDTPLPVKATSKKASAKSESATVKPAKRRATQPKASSSKPTLPAEKAAPVVAISRPRTVSAKRKSKQDVDGDEEPAKKRAKAPVQNGSASTKVAVDAPMAEASDAVHDPPKARKTSKSDPKPKSRAKKTKRAGSPAPVPGMTPTRIAELQGMIIESFAVSRASSLPASALYATMANNRPSIKDEHAKAAWLGIIEAALGAGESGCGMFGKIESSFKDDSDRALEAKWFYVPERDADQERATLISSMMPRAAKRTETKKYKQYYFQPLDKISRWDPEDDL</sequence>
<evidence type="ECO:0000313" key="2">
    <source>
        <dbReference type="EMBL" id="KZP34208.1"/>
    </source>
</evidence>
<evidence type="ECO:0000313" key="3">
    <source>
        <dbReference type="Proteomes" id="UP000076532"/>
    </source>
</evidence>
<feature type="compositionally biased region" description="Basic and acidic residues" evidence="1">
    <location>
        <begin position="203"/>
        <end position="212"/>
    </location>
</feature>
<dbReference type="OrthoDB" id="5348546at2759"/>
<feature type="compositionally biased region" description="Basic and acidic residues" evidence="1">
    <location>
        <begin position="662"/>
        <end position="673"/>
    </location>
</feature>
<proteinExistence type="predicted"/>
<feature type="compositionally biased region" description="Pro residues" evidence="1">
    <location>
        <begin position="241"/>
        <end position="250"/>
    </location>
</feature>
<dbReference type="AlphaFoldDB" id="A0A166WXB5"/>
<name>A0A166WXB5_9AGAM</name>
<feature type="region of interest" description="Disordered" evidence="1">
    <location>
        <begin position="203"/>
        <end position="263"/>
    </location>
</feature>
<reference evidence="2 3" key="1">
    <citation type="journal article" date="2016" name="Mol. Biol. Evol.">
        <title>Comparative Genomics of Early-Diverging Mushroom-Forming Fungi Provides Insights into the Origins of Lignocellulose Decay Capabilities.</title>
        <authorList>
            <person name="Nagy L.G."/>
            <person name="Riley R."/>
            <person name="Tritt A."/>
            <person name="Adam C."/>
            <person name="Daum C."/>
            <person name="Floudas D."/>
            <person name="Sun H."/>
            <person name="Yadav J.S."/>
            <person name="Pangilinan J."/>
            <person name="Larsson K.H."/>
            <person name="Matsuura K."/>
            <person name="Barry K."/>
            <person name="Labutti K."/>
            <person name="Kuo R."/>
            <person name="Ohm R.A."/>
            <person name="Bhattacharya S.S."/>
            <person name="Shirouzu T."/>
            <person name="Yoshinaga Y."/>
            <person name="Martin F.M."/>
            <person name="Grigoriev I.V."/>
            <person name="Hibbett D.S."/>
        </authorList>
    </citation>
    <scope>NUCLEOTIDE SEQUENCE [LARGE SCALE GENOMIC DNA]</scope>
    <source>
        <strain evidence="2 3">CBS 109695</strain>
    </source>
</reference>
<protein>
    <submittedName>
        <fullName evidence="2">Uncharacterized protein</fullName>
    </submittedName>
</protein>
<dbReference type="STRING" id="436010.A0A166WXB5"/>
<feature type="compositionally biased region" description="Acidic residues" evidence="1">
    <location>
        <begin position="302"/>
        <end position="312"/>
    </location>
</feature>
<feature type="region of interest" description="Disordered" evidence="1">
    <location>
        <begin position="109"/>
        <end position="150"/>
    </location>
</feature>
<accession>A0A166WXB5</accession>
<dbReference type="EMBL" id="KV417480">
    <property type="protein sequence ID" value="KZP34208.1"/>
    <property type="molecule type" value="Genomic_DNA"/>
</dbReference>
<feature type="region of interest" description="Disordered" evidence="1">
    <location>
        <begin position="298"/>
        <end position="317"/>
    </location>
</feature>
<feature type="region of interest" description="Disordered" evidence="1">
    <location>
        <begin position="604"/>
        <end position="738"/>
    </location>
</feature>
<gene>
    <name evidence="2" type="ORF">FIBSPDRAFT_1035296</name>
</gene>
<feature type="compositionally biased region" description="Basic and acidic residues" evidence="1">
    <location>
        <begin position="700"/>
        <end position="718"/>
    </location>
</feature>
<dbReference type="Proteomes" id="UP000076532">
    <property type="component" value="Unassembled WGS sequence"/>
</dbReference>